<dbReference type="Proteomes" id="UP000807306">
    <property type="component" value="Unassembled WGS sequence"/>
</dbReference>
<dbReference type="AlphaFoldDB" id="A0A9P6EJ94"/>
<comment type="caution">
    <text evidence="2">The sequence shown here is derived from an EMBL/GenBank/DDBJ whole genome shotgun (WGS) entry which is preliminary data.</text>
</comment>
<feature type="domain" description="Inhibitor I9" evidence="1">
    <location>
        <begin position="63"/>
        <end position="100"/>
    </location>
</feature>
<protein>
    <recommendedName>
        <fullName evidence="1">Inhibitor I9 domain-containing protein</fullName>
    </recommendedName>
</protein>
<reference evidence="2" key="1">
    <citation type="submission" date="2020-11" db="EMBL/GenBank/DDBJ databases">
        <authorList>
            <consortium name="DOE Joint Genome Institute"/>
            <person name="Ahrendt S."/>
            <person name="Riley R."/>
            <person name="Andreopoulos W."/>
            <person name="Labutti K."/>
            <person name="Pangilinan J."/>
            <person name="Ruiz-Duenas F.J."/>
            <person name="Barrasa J.M."/>
            <person name="Sanchez-Garcia M."/>
            <person name="Camarero S."/>
            <person name="Miyauchi S."/>
            <person name="Serrano A."/>
            <person name="Linde D."/>
            <person name="Babiker R."/>
            <person name="Drula E."/>
            <person name="Ayuso-Fernandez I."/>
            <person name="Pacheco R."/>
            <person name="Padilla G."/>
            <person name="Ferreira P."/>
            <person name="Barriuso J."/>
            <person name="Kellner H."/>
            <person name="Castanera R."/>
            <person name="Alfaro M."/>
            <person name="Ramirez L."/>
            <person name="Pisabarro A.G."/>
            <person name="Kuo A."/>
            <person name="Tritt A."/>
            <person name="Lipzen A."/>
            <person name="He G."/>
            <person name="Yan M."/>
            <person name="Ng V."/>
            <person name="Cullen D."/>
            <person name="Martin F."/>
            <person name="Rosso M.-N."/>
            <person name="Henrissat B."/>
            <person name="Hibbett D."/>
            <person name="Martinez A.T."/>
            <person name="Grigoriev I.V."/>
        </authorList>
    </citation>
    <scope>NUCLEOTIDE SEQUENCE</scope>
    <source>
        <strain evidence="2">CBS 506.95</strain>
    </source>
</reference>
<evidence type="ECO:0000259" key="1">
    <source>
        <dbReference type="Pfam" id="PF05922"/>
    </source>
</evidence>
<accession>A0A9P6EJ94</accession>
<keyword evidence="3" id="KW-1185">Reference proteome</keyword>
<name>A0A9P6EJ94_9AGAR</name>
<dbReference type="EMBL" id="MU157843">
    <property type="protein sequence ID" value="KAF9529964.1"/>
    <property type="molecule type" value="Genomic_DNA"/>
</dbReference>
<organism evidence="2 3">
    <name type="scientific">Crepidotus variabilis</name>
    <dbReference type="NCBI Taxonomy" id="179855"/>
    <lineage>
        <taxon>Eukaryota</taxon>
        <taxon>Fungi</taxon>
        <taxon>Dikarya</taxon>
        <taxon>Basidiomycota</taxon>
        <taxon>Agaricomycotina</taxon>
        <taxon>Agaricomycetes</taxon>
        <taxon>Agaricomycetidae</taxon>
        <taxon>Agaricales</taxon>
        <taxon>Agaricineae</taxon>
        <taxon>Crepidotaceae</taxon>
        <taxon>Crepidotus</taxon>
    </lineage>
</organism>
<gene>
    <name evidence="2" type="ORF">CPB83DRAFT_851905</name>
</gene>
<evidence type="ECO:0000313" key="2">
    <source>
        <dbReference type="EMBL" id="KAF9529964.1"/>
    </source>
</evidence>
<evidence type="ECO:0000313" key="3">
    <source>
        <dbReference type="Proteomes" id="UP000807306"/>
    </source>
</evidence>
<dbReference type="Pfam" id="PF05922">
    <property type="entry name" value="Inhibitor_I9"/>
    <property type="match status" value="1"/>
</dbReference>
<dbReference type="InterPro" id="IPR010259">
    <property type="entry name" value="S8pro/Inhibitor_I9"/>
</dbReference>
<sequence length="108" mass="12087">MLDDVSTPVKEIHFDWELEDEDENNYLERVTTPNGTSRFVYIVSIQLGASATTEQILHQVGLEKSDLMSSWKYGFAGTFTSNQLSKILANPNVESVAPSHAAVQDWIL</sequence>
<proteinExistence type="predicted"/>